<feature type="chain" id="PRO_5003379942" description="Insecticide toxin TcdB middle/N-terminal domain-containing protein" evidence="5">
    <location>
        <begin position="22"/>
        <end position="2077"/>
    </location>
</feature>
<dbReference type="InterPro" id="IPR031325">
    <property type="entry name" value="RHS_repeat"/>
</dbReference>
<name>F8X4S1_9BACT</name>
<dbReference type="GO" id="GO:0005576">
    <property type="term" value="C:extracellular region"/>
    <property type="evidence" value="ECO:0007669"/>
    <property type="project" value="UniProtKB-SubCell"/>
</dbReference>
<dbReference type="InterPro" id="IPR028994">
    <property type="entry name" value="Integrin_alpha_N"/>
</dbReference>
<evidence type="ECO:0000256" key="2">
    <source>
        <dbReference type="ARBA" id="ARBA00022525"/>
    </source>
</evidence>
<dbReference type="InterPro" id="IPR006530">
    <property type="entry name" value="YD"/>
</dbReference>
<dbReference type="STRING" id="742767.HMPREF9456_03230"/>
<dbReference type="GeneID" id="78083829"/>
<sequence length="2077" mass="231695">MKIRYAFTQICALFLSIALFSQTVDKTKDVGEIPHSITPSPNGALNYTIPIEIYPGKDGTQPNLQLVYNSQNLSQFSVLGLGWSLGGLSEISRCQLSNYYDDVLNSSPISAEINAFSLDGLRLVNSSNPNYAYQTEQNHIYVKKNADYTKFEVYYPNGTIAYYGNGSHKYSYPITKLVDPLGNYIDYTYSISDNRFYIEQISYSSNQNIKIGEIKFSYATNDFERFAYIDAQLIKTTKRINKIDSYFGNTLLKSYRIDYKKDDNNYFLSKLDCTSSGKYLNPLTFEYGDGTTPTIVSESKTLPSGRSGYEITGTIGVNWDSQSPNEGYAILLKDPNSSWIGVDWISSERIPQSYPDGLAGILFRALLVGDVDGDTNEDVVRITQLHPDKPSSIFLTLISGPKTISRKYEYSLDIPIADNRRYLLGDFQGNGKAIIMAISYGKSTSGASRKTEVAFLDIENKKILHINKDYFTILPEDNLQLIDFDGDGSVELLHINQTGVKVYKVSPSGGYPVLAAFSFAYPTFRYNKLLIGDINNDGKTDLMFSPSTSTKSKRYVHSGTCYGYCEHTATTPEELERTGNFPVYMGPPGSQCRIIGVEDYLKDDGGNTWTVYFSNGKNAFTTSTFLHNKYYGNNYDDYILCDINNDGFLDLIKNSSIDKKFDIYYNKGGAFSTIADYTAQNEDGRLVTSKGSSRFGHNKGIAFVRSTTVSLIYNKNQENNSLLLSKSVSSLGATTKIEYGKVNSENFTSTTSVYNQSGIPTYPWFYIPSSVALLKSLNSSIDNTIVSSQTYQYKNGLVHMLGLGFRGFEEVTSTDNIDNTRSKVQKFDPLNWSVLKSEESCPAQGNISYKLFQNSYQYTNTIASNKARVITLKEKTEKDFLKNISTTTSYTYDTYGSPTKEIISLGDGIKKTTDFKYNNLTGSPYILGQLAEKTETNERNGSLSTTKTTLVYNTKGQLTSQKNYYESLQVSEDTYTYDTQNNLYESKTKSYTSADQLSTKYEYDNIGRVKRKTDPLGLYIDYAYNTKGELSSVKNHKGHETKYEYDIWGRKVKTTYPDSTVESLNMEWTSYDAGLGDLDPNKNYGDVKIAAPLSQGTTLMACRSISLTPGFSHKAADKGSLILGIDPNVCSTPPSQTPYNVPLYFTTIKKTGSSTTQSHYDALGRTLREGELRFDGRYLYTDVVYDNKGRVQKKSLPFKGTAPTAWNTYNYDSYNRLTLLSYASGKKDSCYYINNSVKTIIDNVERTTNYDASGKTKSITDPAGTITYNFRADGELSSVVAPGDITTSFEYDSYGRQTKIIDPSAGTKLFAYDAAGNINQETDAEGRITKTTYDKYNRIISKNVVGELTTTYAYNTDGLLASISSNNGTGQTFTYDNLLRISAEKENGLDNKWLQKVYTYVNGNIASIAYKSNNGDIATENYTYSNGHMSETKLNNTTSIWKLSQENNLGMPLESKTGILTRTYGYDAYGLPTSRVIKNGSTVIQNFGYNFNATTGNLNWRKDNTRNIQENFTYDNLNRLTGFGGKSIVYDVKGNITDFATVGKFGYTNSAKPYAVTEITPYGTEIPLREQTITYNGMMRPSSIIEDAYASALTYNADGDRVKMSIKKNNIDDLVRYYIGGQYEMDSVASQTIQKLYLGGDAYSAAAVYVKEGAGAWTIYYIGRDYLGSITHLINTNGTIKQELSYDPWGRLRDPSNQQNYAIGSEPVLFLARGYTGHEHLPMFGLINMNARLYDPVSGRFLSPDPYVQAPDFSQNFNRYTYALNNPLRFTDPNGEFFWIPFAIGFGLGYTMHGISSGNWGLSAVVSGVMTGVAASSYIGANLTWGTFGRFTASMVANTFMPSFNPPPIGNFHFSISPGIGIGTNGLTVGLNYGAHYLAGDFEFGAGVGVGNNHEGWNASGTYKGWGLGYGRTSYLESEVMGQKFGAQTVGSLTTYFNHNSFTFANDALGDGKDRWRSSAVELNIGKYSLGTYLYTNDGRTESERETIDLAAPLWRKNKKEAWTKGQVYFAPAWIGYKSKNGQINRIGFSHPTVQNLSQNFIHKYLTPTPYFLNYDNFKSGGYFYSGYRDPFSLWER</sequence>
<protein>
    <recommendedName>
        <fullName evidence="11">Insecticide toxin TcdB middle/N-terminal domain-containing protein</fullName>
    </recommendedName>
</protein>
<proteinExistence type="predicted"/>
<keyword evidence="3" id="KW-0677">Repeat</keyword>
<dbReference type="InterPro" id="IPR050708">
    <property type="entry name" value="T6SS_VgrG/RHS"/>
</dbReference>
<accession>F8X4S1</accession>
<keyword evidence="2" id="KW-0964">Secreted</keyword>
<dbReference type="eggNOG" id="COG3209">
    <property type="taxonomic scope" value="Bacteria"/>
</dbReference>
<dbReference type="Pfam" id="PF25023">
    <property type="entry name" value="TEN_YD-shell"/>
    <property type="match status" value="2"/>
</dbReference>
<evidence type="ECO:0000313" key="10">
    <source>
        <dbReference type="Proteomes" id="UP000006420"/>
    </source>
</evidence>
<evidence type="ECO:0000256" key="3">
    <source>
        <dbReference type="ARBA" id="ARBA00022737"/>
    </source>
</evidence>
<dbReference type="NCBIfam" id="TIGR03696">
    <property type="entry name" value="Rhs_assc_core"/>
    <property type="match status" value="1"/>
</dbReference>
<evidence type="ECO:0000259" key="6">
    <source>
        <dbReference type="Pfam" id="PF12256"/>
    </source>
</evidence>
<feature type="domain" description="Insecticide toxin TcdB middle/N-terminal" evidence="6">
    <location>
        <begin position="716"/>
        <end position="818"/>
    </location>
</feature>
<organism evidence="9 10">
    <name type="scientific">Dysgonomonas mossii DSM 22836</name>
    <dbReference type="NCBI Taxonomy" id="742767"/>
    <lineage>
        <taxon>Bacteria</taxon>
        <taxon>Pseudomonadati</taxon>
        <taxon>Bacteroidota</taxon>
        <taxon>Bacteroidia</taxon>
        <taxon>Bacteroidales</taxon>
        <taxon>Dysgonomonadaceae</taxon>
        <taxon>Dysgonomonas</taxon>
    </lineage>
</organism>
<feature type="domain" description="Teneurin-like YD-shell" evidence="8">
    <location>
        <begin position="1658"/>
        <end position="1767"/>
    </location>
</feature>
<evidence type="ECO:0000313" key="9">
    <source>
        <dbReference type="EMBL" id="EGK04760.1"/>
    </source>
</evidence>
<reference evidence="9 10" key="1">
    <citation type="submission" date="2011-04" db="EMBL/GenBank/DDBJ databases">
        <title>The Genome Sequence of Dysgonomonas mossii DSM 22836.</title>
        <authorList>
            <consortium name="The Broad Institute Genome Sequencing Platform"/>
            <person name="Earl A."/>
            <person name="Ward D."/>
            <person name="Feldgarden M."/>
            <person name="Gevers D."/>
            <person name="Pudlo N."/>
            <person name="Martens E."/>
            <person name="Allen-Vercoe E."/>
            <person name="Young S.K."/>
            <person name="Zeng Q."/>
            <person name="Gargeya S."/>
            <person name="Fitzgerald M."/>
            <person name="Haas B."/>
            <person name="Abouelleil A."/>
            <person name="Alvarado L."/>
            <person name="Arachchi H.M."/>
            <person name="Berlin A."/>
            <person name="Brown A."/>
            <person name="Chapman S.B."/>
            <person name="Chen Z."/>
            <person name="Dunbar C."/>
            <person name="Freedman E."/>
            <person name="Gearin G."/>
            <person name="Gellesch M."/>
            <person name="Goldberg J."/>
            <person name="Griggs A."/>
            <person name="Gujja S."/>
            <person name="Heiman D."/>
            <person name="Howarth C."/>
            <person name="Larson L."/>
            <person name="Lui A."/>
            <person name="MacDonald P.J.P."/>
            <person name="Mehta T."/>
            <person name="Montmayeur A."/>
            <person name="Murphy C."/>
            <person name="Neiman D."/>
            <person name="Pearson M."/>
            <person name="Priest M."/>
            <person name="Roberts A."/>
            <person name="Saif S."/>
            <person name="Shea T."/>
            <person name="Shenoy N."/>
            <person name="Sisk P."/>
            <person name="Stolte C."/>
            <person name="Sykes S."/>
            <person name="Yandava C."/>
            <person name="Wortman J."/>
            <person name="Nusbaum C."/>
            <person name="Birren B."/>
        </authorList>
    </citation>
    <scope>NUCLEOTIDE SEQUENCE [LARGE SCALE GENOMIC DNA]</scope>
    <source>
        <strain evidence="9 10">DSM 22836</strain>
    </source>
</reference>
<dbReference type="Pfam" id="PF03534">
    <property type="entry name" value="SpvB"/>
    <property type="match status" value="1"/>
</dbReference>
<dbReference type="InterPro" id="IPR003284">
    <property type="entry name" value="Sal_SpvB"/>
</dbReference>
<dbReference type="InterPro" id="IPR022385">
    <property type="entry name" value="Rhs_assc_core"/>
</dbReference>
<dbReference type="Pfam" id="PF05593">
    <property type="entry name" value="RHS_repeat"/>
    <property type="match status" value="1"/>
</dbReference>
<dbReference type="Pfam" id="PF15528">
    <property type="entry name" value="Ntox23"/>
    <property type="match status" value="1"/>
</dbReference>
<dbReference type="Gene3D" id="2.180.10.10">
    <property type="entry name" value="RHS repeat-associated core"/>
    <property type="match status" value="2"/>
</dbReference>
<evidence type="ECO:0000259" key="8">
    <source>
        <dbReference type="Pfam" id="PF25023"/>
    </source>
</evidence>
<dbReference type="GO" id="GO:0005737">
    <property type="term" value="C:cytoplasm"/>
    <property type="evidence" value="ECO:0007669"/>
    <property type="project" value="InterPro"/>
</dbReference>
<dbReference type="SUPFAM" id="SSF69318">
    <property type="entry name" value="Integrin alpha N-terminal domain"/>
    <property type="match status" value="1"/>
</dbReference>
<feature type="domain" description="Teneurin-like YD-shell" evidence="8">
    <location>
        <begin position="860"/>
        <end position="1051"/>
    </location>
</feature>
<evidence type="ECO:0000256" key="4">
    <source>
        <dbReference type="ARBA" id="ARBA00023026"/>
    </source>
</evidence>
<dbReference type="RefSeq" id="WP_006844596.1">
    <property type="nucleotide sequence ID" value="NZ_AQWJ01000011.1"/>
</dbReference>
<feature type="signal peptide" evidence="5">
    <location>
        <begin position="1"/>
        <end position="21"/>
    </location>
</feature>
<dbReference type="NCBIfam" id="TIGR01643">
    <property type="entry name" value="YD_repeat_2x"/>
    <property type="match status" value="2"/>
</dbReference>
<comment type="subcellular location">
    <subcellularLocation>
        <location evidence="1">Secreted</location>
    </subcellularLocation>
</comment>
<dbReference type="HOGENOM" id="CLU_000852_1_0_10"/>
<feature type="domain" description="Bacterial toxin 23" evidence="7">
    <location>
        <begin position="1867"/>
        <end position="2044"/>
    </location>
</feature>
<evidence type="ECO:0000256" key="1">
    <source>
        <dbReference type="ARBA" id="ARBA00004613"/>
    </source>
</evidence>
<dbReference type="PANTHER" id="PTHR32305">
    <property type="match status" value="1"/>
</dbReference>
<dbReference type="OrthoDB" id="6225685at2"/>
<dbReference type="InterPro" id="IPR022045">
    <property type="entry name" value="TcdB_toxin_mid/N"/>
</dbReference>
<dbReference type="Pfam" id="PF12256">
    <property type="entry name" value="TcdB_toxin_midN"/>
    <property type="match status" value="1"/>
</dbReference>
<evidence type="ECO:0008006" key="11">
    <source>
        <dbReference type="Google" id="ProtNLM"/>
    </source>
</evidence>
<evidence type="ECO:0000256" key="5">
    <source>
        <dbReference type="SAM" id="SignalP"/>
    </source>
</evidence>
<evidence type="ECO:0000259" key="7">
    <source>
        <dbReference type="Pfam" id="PF15528"/>
    </source>
</evidence>
<dbReference type="PANTHER" id="PTHR32305:SF15">
    <property type="entry name" value="PROTEIN RHSA-RELATED"/>
    <property type="match status" value="1"/>
</dbReference>
<keyword evidence="5" id="KW-0732">Signal</keyword>
<gene>
    <name evidence="9" type="ORF">HMPREF9456_03230</name>
</gene>
<dbReference type="EMBL" id="ADLW01000020">
    <property type="protein sequence ID" value="EGK04760.1"/>
    <property type="molecule type" value="Genomic_DNA"/>
</dbReference>
<keyword evidence="4" id="KW-0843">Virulence</keyword>
<dbReference type="InterPro" id="IPR056823">
    <property type="entry name" value="TEN-like_YD-shell"/>
</dbReference>
<comment type="caution">
    <text evidence="9">The sequence shown here is derived from an EMBL/GenBank/DDBJ whole genome shotgun (WGS) entry which is preliminary data.</text>
</comment>
<dbReference type="Proteomes" id="UP000006420">
    <property type="component" value="Unassembled WGS sequence"/>
</dbReference>
<dbReference type="InterPro" id="IPR029115">
    <property type="entry name" value="Ntox23"/>
</dbReference>
<keyword evidence="10" id="KW-1185">Reference proteome</keyword>